<organism evidence="1 2">
    <name type="scientific">Paenibacillus sambharensis</name>
    <dbReference type="NCBI Taxonomy" id="1803190"/>
    <lineage>
        <taxon>Bacteria</taxon>
        <taxon>Bacillati</taxon>
        <taxon>Bacillota</taxon>
        <taxon>Bacilli</taxon>
        <taxon>Bacillales</taxon>
        <taxon>Paenibacillaceae</taxon>
        <taxon>Paenibacillus</taxon>
    </lineage>
</organism>
<dbReference type="AlphaFoldDB" id="A0A2W1L988"/>
<evidence type="ECO:0000313" key="1">
    <source>
        <dbReference type="EMBL" id="PZD94700.1"/>
    </source>
</evidence>
<gene>
    <name evidence="1" type="ORF">DNH61_17270</name>
</gene>
<evidence type="ECO:0008006" key="3">
    <source>
        <dbReference type="Google" id="ProtNLM"/>
    </source>
</evidence>
<comment type="caution">
    <text evidence="1">The sequence shown here is derived from an EMBL/GenBank/DDBJ whole genome shotgun (WGS) entry which is preliminary data.</text>
</comment>
<reference evidence="1 2" key="1">
    <citation type="submission" date="2018-06" db="EMBL/GenBank/DDBJ databases">
        <title>Paenibacillus imtechensis sp. nov.</title>
        <authorList>
            <person name="Pinnaka A.K."/>
            <person name="Singh H."/>
            <person name="Kaur M."/>
        </authorList>
    </citation>
    <scope>NUCLEOTIDE SEQUENCE [LARGE SCALE GENOMIC DNA]</scope>
    <source>
        <strain evidence="1 2">SMB1</strain>
    </source>
</reference>
<dbReference type="Proteomes" id="UP000249522">
    <property type="component" value="Unassembled WGS sequence"/>
</dbReference>
<accession>A0A2W1L988</accession>
<evidence type="ECO:0000313" key="2">
    <source>
        <dbReference type="Proteomes" id="UP000249522"/>
    </source>
</evidence>
<sequence>MTEQPRHRLLVKHVTGRVLLDTGKTGESFTIHDGNGDTRLGEGEGSWKIRVTGVPTAVATEIIRLRDELNLFHFIEQPDAEPPVRKWWMYGKRRHPEIMENASAAELQITVDARAAYSNDAV</sequence>
<keyword evidence="2" id="KW-1185">Reference proteome</keyword>
<dbReference type="OrthoDB" id="2627867at2"/>
<protein>
    <recommendedName>
        <fullName evidence="3">Phage tail protein</fullName>
    </recommendedName>
</protein>
<dbReference type="RefSeq" id="WP_111147921.1">
    <property type="nucleotide sequence ID" value="NZ_QKRB01000051.1"/>
</dbReference>
<proteinExistence type="predicted"/>
<dbReference type="EMBL" id="QKRB01000051">
    <property type="protein sequence ID" value="PZD94700.1"/>
    <property type="molecule type" value="Genomic_DNA"/>
</dbReference>
<name>A0A2W1L988_9BACL</name>